<dbReference type="OrthoDB" id="424465at2759"/>
<reference evidence="9" key="2">
    <citation type="submission" date="2009-11" db="EMBL/GenBank/DDBJ databases">
        <title>The Genome Sequence of Allomyces macrogynus strain ATCC 38327.</title>
        <authorList>
            <consortium name="The Broad Institute Genome Sequencing Platform"/>
            <person name="Russ C."/>
            <person name="Cuomo C."/>
            <person name="Shea T."/>
            <person name="Young S.K."/>
            <person name="Zeng Q."/>
            <person name="Koehrsen M."/>
            <person name="Haas B."/>
            <person name="Borodovsky M."/>
            <person name="Guigo R."/>
            <person name="Alvarado L."/>
            <person name="Berlin A."/>
            <person name="Borenstein D."/>
            <person name="Chen Z."/>
            <person name="Engels R."/>
            <person name="Freedman E."/>
            <person name="Gellesch M."/>
            <person name="Goldberg J."/>
            <person name="Griggs A."/>
            <person name="Gujja S."/>
            <person name="Heiman D."/>
            <person name="Hepburn T."/>
            <person name="Howarth C."/>
            <person name="Jen D."/>
            <person name="Larson L."/>
            <person name="Lewis B."/>
            <person name="Mehta T."/>
            <person name="Park D."/>
            <person name="Pearson M."/>
            <person name="Roberts A."/>
            <person name="Saif S."/>
            <person name="Shenoy N."/>
            <person name="Sisk P."/>
            <person name="Stolte C."/>
            <person name="Sykes S."/>
            <person name="Walk T."/>
            <person name="White J."/>
            <person name="Yandava C."/>
            <person name="Burger G."/>
            <person name="Gray M.W."/>
            <person name="Holland P.W.H."/>
            <person name="King N."/>
            <person name="Lang F.B.F."/>
            <person name="Roger A.J."/>
            <person name="Ruiz-Trillo I."/>
            <person name="Lander E."/>
            <person name="Nusbaum C."/>
        </authorList>
    </citation>
    <scope>NUCLEOTIDE SEQUENCE [LARGE SCALE GENOMIC DNA]</scope>
    <source>
        <strain evidence="9">ATCC 38327</strain>
    </source>
</reference>
<evidence type="ECO:0000256" key="3">
    <source>
        <dbReference type="ARBA" id="ARBA00023002"/>
    </source>
</evidence>
<keyword evidence="3" id="KW-0560">Oxidoreductase</keyword>
<dbReference type="PANTHER" id="PTHR12480:SF21">
    <property type="entry name" value="JMJC DOMAIN-CONTAINING PROTEIN 8"/>
    <property type="match status" value="1"/>
</dbReference>
<dbReference type="PANTHER" id="PTHR12480">
    <property type="entry name" value="ARGININE DEMETHYLASE AND LYSYL-HYDROXYLASE JMJD"/>
    <property type="match status" value="1"/>
</dbReference>
<dbReference type="InterPro" id="IPR036047">
    <property type="entry name" value="F-box-like_dom_sf"/>
</dbReference>
<dbReference type="InterPro" id="IPR050910">
    <property type="entry name" value="JMJD6_ArgDemeth/LysHydrox"/>
</dbReference>
<dbReference type="GO" id="GO:0005634">
    <property type="term" value="C:nucleus"/>
    <property type="evidence" value="ECO:0007669"/>
    <property type="project" value="UniProtKB-SubCell"/>
</dbReference>
<dbReference type="SUPFAM" id="SSF51197">
    <property type="entry name" value="Clavaminate synthase-like"/>
    <property type="match status" value="1"/>
</dbReference>
<evidence type="ECO:0000256" key="2">
    <source>
        <dbReference type="ARBA" id="ARBA00022723"/>
    </source>
</evidence>
<evidence type="ECO:0000259" key="7">
    <source>
        <dbReference type="PROSITE" id="PS51184"/>
    </source>
</evidence>
<dbReference type="STRING" id="578462.A0A0L0SXW2"/>
<feature type="compositionally biased region" description="Low complexity" evidence="6">
    <location>
        <begin position="18"/>
        <end position="35"/>
    </location>
</feature>
<evidence type="ECO:0000256" key="1">
    <source>
        <dbReference type="ARBA" id="ARBA00004123"/>
    </source>
</evidence>
<feature type="region of interest" description="Disordered" evidence="6">
    <location>
        <begin position="1"/>
        <end position="53"/>
    </location>
</feature>
<keyword evidence="5" id="KW-0539">Nucleus</keyword>
<sequence>MVSTENGVKRPAHDGPGANLTSSNSNESATTASAAPAPKRTKHFPTTPSVPPHPLGIRPLGNLLFARQAPGFVDTRTNGLGPFAQFDDEFLLVFLVQYLDDPHALCALSRVSKAWYAFWAYDEIWKGWVLEKWRTMPPGTHAKNFVATGWRHTYIHLVTGESVETIQARAPAAPNQIPHLYSDLLFHPHLYASVPLTHLVDMLEACTAAGVVVPWDTVTAPAPEAFIDQYERPNMPCLLRECMTSWRAMKEWDWDALATRFGQVPLRAEAVDMALAEYLAYMRASPPDEAPVYLFDKDYPKQGERGAQLAQGFSVPPYFAADLFSVLGETRPDFSWLIVGPTRSGSTHHKDPNATSAWNAVVRGAKLWILYPPDVVPPGVFPSEDGANVSTPVSLLDWWLNWFPQTRSLAKSLPRHKRPRWGICREGEIAFVPQGWWHTVINLEPSIAITQNYVSPSNLRNVLEFLHCNRDMISGYGNADDAACVVGADSSDNEPAPACSAVPSAKLPIARPGGNGNLVDARELYENFVAALRAKKADDAEVMQILDAFEAEVGAKVNKPVSLWDSIVKGDGGESAASFSLFG</sequence>
<keyword evidence="2" id="KW-0479">Metal-binding</keyword>
<protein>
    <recommendedName>
        <fullName evidence="7">JmjC domain-containing protein</fullName>
    </recommendedName>
</protein>
<dbReference type="InterPro" id="IPR041667">
    <property type="entry name" value="Cupin_8"/>
</dbReference>
<evidence type="ECO:0000256" key="5">
    <source>
        <dbReference type="ARBA" id="ARBA00023242"/>
    </source>
</evidence>
<dbReference type="SUPFAM" id="SSF81383">
    <property type="entry name" value="F-box domain"/>
    <property type="match status" value="1"/>
</dbReference>
<dbReference type="PROSITE" id="PS51184">
    <property type="entry name" value="JMJC"/>
    <property type="match status" value="1"/>
</dbReference>
<evidence type="ECO:0000313" key="9">
    <source>
        <dbReference type="Proteomes" id="UP000054350"/>
    </source>
</evidence>
<dbReference type="OMA" id="APSHSHW"/>
<dbReference type="Gene3D" id="2.60.120.650">
    <property type="entry name" value="Cupin"/>
    <property type="match status" value="1"/>
</dbReference>
<evidence type="ECO:0000256" key="6">
    <source>
        <dbReference type="SAM" id="MobiDB-lite"/>
    </source>
</evidence>
<dbReference type="GO" id="GO:0016491">
    <property type="term" value="F:oxidoreductase activity"/>
    <property type="evidence" value="ECO:0007669"/>
    <property type="project" value="UniProtKB-KW"/>
</dbReference>
<comment type="subcellular location">
    <subcellularLocation>
        <location evidence="1">Nucleus</location>
    </subcellularLocation>
</comment>
<reference evidence="8 9" key="1">
    <citation type="submission" date="2009-11" db="EMBL/GenBank/DDBJ databases">
        <title>Annotation of Allomyces macrogynus ATCC 38327.</title>
        <authorList>
            <consortium name="The Broad Institute Genome Sequencing Platform"/>
            <person name="Russ C."/>
            <person name="Cuomo C."/>
            <person name="Burger G."/>
            <person name="Gray M.W."/>
            <person name="Holland P.W.H."/>
            <person name="King N."/>
            <person name="Lang F.B.F."/>
            <person name="Roger A.J."/>
            <person name="Ruiz-Trillo I."/>
            <person name="Young S.K."/>
            <person name="Zeng Q."/>
            <person name="Gargeya S."/>
            <person name="Fitzgerald M."/>
            <person name="Haas B."/>
            <person name="Abouelleil A."/>
            <person name="Alvarado L."/>
            <person name="Arachchi H.M."/>
            <person name="Berlin A."/>
            <person name="Chapman S.B."/>
            <person name="Gearin G."/>
            <person name="Goldberg J."/>
            <person name="Griggs A."/>
            <person name="Gujja S."/>
            <person name="Hansen M."/>
            <person name="Heiman D."/>
            <person name="Howarth C."/>
            <person name="Larimer J."/>
            <person name="Lui A."/>
            <person name="MacDonald P.J.P."/>
            <person name="McCowen C."/>
            <person name="Montmayeur A."/>
            <person name="Murphy C."/>
            <person name="Neiman D."/>
            <person name="Pearson M."/>
            <person name="Priest M."/>
            <person name="Roberts A."/>
            <person name="Saif S."/>
            <person name="Shea T."/>
            <person name="Sisk P."/>
            <person name="Stolte C."/>
            <person name="Sykes S."/>
            <person name="Wortman J."/>
            <person name="Nusbaum C."/>
            <person name="Birren B."/>
        </authorList>
    </citation>
    <scope>NUCLEOTIDE SEQUENCE [LARGE SCALE GENOMIC DNA]</scope>
    <source>
        <strain evidence="8 9">ATCC 38327</strain>
    </source>
</reference>
<dbReference type="EMBL" id="GG745352">
    <property type="protein sequence ID" value="KNE67235.1"/>
    <property type="molecule type" value="Genomic_DNA"/>
</dbReference>
<dbReference type="VEuPathDB" id="FungiDB:AMAG_12306"/>
<feature type="domain" description="JmjC" evidence="7">
    <location>
        <begin position="304"/>
        <end position="470"/>
    </location>
</feature>
<dbReference type="GO" id="GO:0000987">
    <property type="term" value="F:cis-regulatory region sequence-specific DNA binding"/>
    <property type="evidence" value="ECO:0007669"/>
    <property type="project" value="TreeGrafter"/>
</dbReference>
<dbReference type="SMART" id="SM00558">
    <property type="entry name" value="JmjC"/>
    <property type="match status" value="1"/>
</dbReference>
<proteinExistence type="predicted"/>
<accession>A0A0L0SXW2</accession>
<dbReference type="eggNOG" id="KOG2130">
    <property type="taxonomic scope" value="Eukaryota"/>
</dbReference>
<name>A0A0L0SXW2_ALLM3</name>
<evidence type="ECO:0000256" key="4">
    <source>
        <dbReference type="ARBA" id="ARBA00023004"/>
    </source>
</evidence>
<dbReference type="AlphaFoldDB" id="A0A0L0SXW2"/>
<keyword evidence="9" id="KW-1185">Reference proteome</keyword>
<dbReference type="Proteomes" id="UP000054350">
    <property type="component" value="Unassembled WGS sequence"/>
</dbReference>
<dbReference type="GO" id="GO:0046872">
    <property type="term" value="F:metal ion binding"/>
    <property type="evidence" value="ECO:0007669"/>
    <property type="project" value="UniProtKB-KW"/>
</dbReference>
<dbReference type="Pfam" id="PF13621">
    <property type="entry name" value="Cupin_8"/>
    <property type="match status" value="1"/>
</dbReference>
<dbReference type="InterPro" id="IPR003347">
    <property type="entry name" value="JmjC_dom"/>
</dbReference>
<dbReference type="FunFam" id="2.60.120.650:FF:000045">
    <property type="entry name" value="F-box protein At1g78280"/>
    <property type="match status" value="1"/>
</dbReference>
<organism evidence="8 9">
    <name type="scientific">Allomyces macrogynus (strain ATCC 38327)</name>
    <name type="common">Allomyces javanicus var. macrogynus</name>
    <dbReference type="NCBI Taxonomy" id="578462"/>
    <lineage>
        <taxon>Eukaryota</taxon>
        <taxon>Fungi</taxon>
        <taxon>Fungi incertae sedis</taxon>
        <taxon>Blastocladiomycota</taxon>
        <taxon>Blastocladiomycetes</taxon>
        <taxon>Blastocladiales</taxon>
        <taxon>Blastocladiaceae</taxon>
        <taxon>Allomyces</taxon>
    </lineage>
</organism>
<gene>
    <name evidence="8" type="ORF">AMAG_12306</name>
</gene>
<evidence type="ECO:0000313" key="8">
    <source>
        <dbReference type="EMBL" id="KNE67235.1"/>
    </source>
</evidence>
<keyword evidence="4" id="KW-0408">Iron</keyword>